<protein>
    <submittedName>
        <fullName evidence="1">Uncharacterized protein</fullName>
    </submittedName>
</protein>
<dbReference type="EMBL" id="AUZY01007499">
    <property type="protein sequence ID" value="EQD49648.1"/>
    <property type="molecule type" value="Genomic_DNA"/>
</dbReference>
<evidence type="ECO:0000313" key="1">
    <source>
        <dbReference type="EMBL" id="EQD49648.1"/>
    </source>
</evidence>
<dbReference type="AlphaFoldDB" id="T0ZYK6"/>
<feature type="non-terminal residue" evidence="1">
    <location>
        <position position="1"/>
    </location>
</feature>
<organism evidence="1">
    <name type="scientific">mine drainage metagenome</name>
    <dbReference type="NCBI Taxonomy" id="410659"/>
    <lineage>
        <taxon>unclassified sequences</taxon>
        <taxon>metagenomes</taxon>
        <taxon>ecological metagenomes</taxon>
    </lineage>
</organism>
<reference evidence="1" key="2">
    <citation type="journal article" date="2014" name="ISME J.">
        <title>Microbial stratification in low pH oxic and suboxic macroscopic growths along an acid mine drainage.</title>
        <authorList>
            <person name="Mendez-Garcia C."/>
            <person name="Mesa V."/>
            <person name="Sprenger R.R."/>
            <person name="Richter M."/>
            <person name="Diez M.S."/>
            <person name="Solano J."/>
            <person name="Bargiela R."/>
            <person name="Golyshina O.V."/>
            <person name="Manteca A."/>
            <person name="Ramos J.L."/>
            <person name="Gallego J.R."/>
            <person name="Llorente I."/>
            <person name="Martins Dos Santos V.A."/>
            <person name="Jensen O.N."/>
            <person name="Pelaez A.I."/>
            <person name="Sanchez J."/>
            <person name="Ferrer M."/>
        </authorList>
    </citation>
    <scope>NUCLEOTIDE SEQUENCE</scope>
</reference>
<sequence length="116" mass="13361">LIDPMTEDFMSATAGHSVILNFSTIPQWMFKTPKPISYPSDPDQVDWNYGQGTELRDPSMKELGGYYARLVSWYTQGGFTDELGVFHKSNYHYTIPYWEVLNEVNGEKNHKMTVCV</sequence>
<accession>T0ZYK6</accession>
<comment type="caution">
    <text evidence="1">The sequence shown here is derived from an EMBL/GenBank/DDBJ whole genome shotgun (WGS) entry which is preliminary data.</text>
</comment>
<gene>
    <name evidence="1" type="ORF">B1B_11523</name>
</gene>
<dbReference type="Gene3D" id="3.20.20.80">
    <property type="entry name" value="Glycosidases"/>
    <property type="match status" value="1"/>
</dbReference>
<name>T0ZYK6_9ZZZZ</name>
<proteinExistence type="predicted"/>
<reference evidence="1" key="1">
    <citation type="submission" date="2013-08" db="EMBL/GenBank/DDBJ databases">
        <authorList>
            <person name="Mendez C."/>
            <person name="Richter M."/>
            <person name="Ferrer M."/>
            <person name="Sanchez J."/>
        </authorList>
    </citation>
    <scope>NUCLEOTIDE SEQUENCE</scope>
</reference>